<dbReference type="EMBL" id="BMVO01000012">
    <property type="protein sequence ID" value="GHB11945.1"/>
    <property type="molecule type" value="Genomic_DNA"/>
</dbReference>
<dbReference type="InterPro" id="IPR036412">
    <property type="entry name" value="HAD-like_sf"/>
</dbReference>
<organism evidence="1 2">
    <name type="scientific">Streptomyces chryseus</name>
    <dbReference type="NCBI Taxonomy" id="68186"/>
    <lineage>
        <taxon>Bacteria</taxon>
        <taxon>Bacillati</taxon>
        <taxon>Actinomycetota</taxon>
        <taxon>Actinomycetes</taxon>
        <taxon>Kitasatosporales</taxon>
        <taxon>Streptomycetaceae</taxon>
        <taxon>Streptomyces</taxon>
    </lineage>
</organism>
<dbReference type="SUPFAM" id="SSF56784">
    <property type="entry name" value="HAD-like"/>
    <property type="match status" value="1"/>
</dbReference>
<dbReference type="PANTHER" id="PTHR43611:SF3">
    <property type="entry name" value="FLAVIN MONONUCLEOTIDE HYDROLASE 1, CHLOROPLATIC"/>
    <property type="match status" value="1"/>
</dbReference>
<proteinExistence type="predicted"/>
<name>A0ABQ3DSZ9_9ACTN</name>
<dbReference type="Gene3D" id="3.40.50.1000">
    <property type="entry name" value="HAD superfamily/HAD-like"/>
    <property type="match status" value="1"/>
</dbReference>
<protein>
    <recommendedName>
        <fullName evidence="3">Hydrolase</fullName>
    </recommendedName>
</protein>
<dbReference type="Pfam" id="PF00702">
    <property type="entry name" value="Hydrolase"/>
    <property type="match status" value="1"/>
</dbReference>
<evidence type="ECO:0008006" key="3">
    <source>
        <dbReference type="Google" id="ProtNLM"/>
    </source>
</evidence>
<keyword evidence="2" id="KW-1185">Reference proteome</keyword>
<dbReference type="PANTHER" id="PTHR43611">
    <property type="entry name" value="ALPHA-D-GLUCOSE 1-PHOSPHATE PHOSPHATASE"/>
    <property type="match status" value="1"/>
</dbReference>
<sequence length="233" mass="24827">MSPERLAVWTDFGGVLTPPISHTMGTFCAGQGIEPAALQEALVKVTARYGTADIMEPIDTPLVSEEEWLDQVSEVLAADHGVRGLRLTTLADAWFDGRETNLAWVSALRLARARGAFVGMLSNMVPTWDAHWRRMVDPDELFDDVLLSFEAGHRKPSPAMFALAAERAGVPAGRCVLVDDLAHNCAGAEAAGWTAIHFTGTAEAVERLDALLTAAGDSPALEAVPATHAAEGN</sequence>
<comment type="caution">
    <text evidence="1">The sequence shown here is derived from an EMBL/GenBank/DDBJ whole genome shotgun (WGS) entry which is preliminary data.</text>
</comment>
<dbReference type="CDD" id="cd02603">
    <property type="entry name" value="HAD_sEH-N_like"/>
    <property type="match status" value="1"/>
</dbReference>
<dbReference type="RefSeq" id="WP_229843594.1">
    <property type="nucleotide sequence ID" value="NZ_BMVO01000012.1"/>
</dbReference>
<evidence type="ECO:0000313" key="1">
    <source>
        <dbReference type="EMBL" id="GHB11945.1"/>
    </source>
</evidence>
<reference evidence="2" key="1">
    <citation type="journal article" date="2019" name="Int. J. Syst. Evol. Microbiol.">
        <title>The Global Catalogue of Microorganisms (GCM) 10K type strain sequencing project: providing services to taxonomists for standard genome sequencing and annotation.</title>
        <authorList>
            <consortium name="The Broad Institute Genomics Platform"/>
            <consortium name="The Broad Institute Genome Sequencing Center for Infectious Disease"/>
            <person name="Wu L."/>
            <person name="Ma J."/>
        </authorList>
    </citation>
    <scope>NUCLEOTIDE SEQUENCE [LARGE SCALE GENOMIC DNA]</scope>
    <source>
        <strain evidence="2">JCM 4737</strain>
    </source>
</reference>
<dbReference type="InterPro" id="IPR006439">
    <property type="entry name" value="HAD-SF_hydro_IA"/>
</dbReference>
<gene>
    <name evidence="1" type="ORF">GCM10010346_39170</name>
</gene>
<dbReference type="NCBIfam" id="TIGR01509">
    <property type="entry name" value="HAD-SF-IA-v3"/>
    <property type="match status" value="1"/>
</dbReference>
<accession>A0ABQ3DSZ9</accession>
<dbReference type="InterPro" id="IPR023214">
    <property type="entry name" value="HAD_sf"/>
</dbReference>
<dbReference type="Proteomes" id="UP000599437">
    <property type="component" value="Unassembled WGS sequence"/>
</dbReference>
<evidence type="ECO:0000313" key="2">
    <source>
        <dbReference type="Proteomes" id="UP000599437"/>
    </source>
</evidence>